<sequence>MRPGPPTRSGSSDRSGPSDRRDQIARPKYFARLGYFAWVVGVAQFFVLHVVVESAWHSPAYSWARNNISDLGNVHCALQSDPEPRYICSPEHGLMNGSFIALGALLAVGAALTGPLWRKGAAGVSARLLLAGGGVGFVLAGLAPSDVDENQHALGALLVMGAGNIGLTLAGAGLAGSVPRALRRLTGLLGVVAITALGLFLSERYLGLGMGGMERVAAFPILVWALVIGALAIFRLIPAISREECNH</sequence>
<evidence type="ECO:0000256" key="1">
    <source>
        <dbReference type="SAM" id="MobiDB-lite"/>
    </source>
</evidence>
<proteinExistence type="predicted"/>
<name>A0AAU1HP29_9ACTN</name>
<keyword evidence="2" id="KW-0472">Membrane</keyword>
<feature type="transmembrane region" description="Helical" evidence="2">
    <location>
        <begin position="99"/>
        <end position="117"/>
    </location>
</feature>
<reference evidence="3" key="1">
    <citation type="submission" date="2022-10" db="EMBL/GenBank/DDBJ databases">
        <title>The complete genomes of actinobacterial strains from the NBC collection.</title>
        <authorList>
            <person name="Joergensen T.S."/>
            <person name="Alvarez Arevalo M."/>
            <person name="Sterndorff E.B."/>
            <person name="Faurdal D."/>
            <person name="Vuksanovic O."/>
            <person name="Mourched A.-S."/>
            <person name="Charusanti P."/>
            <person name="Shaw S."/>
            <person name="Blin K."/>
            <person name="Weber T."/>
        </authorList>
    </citation>
    <scope>NUCLEOTIDE SEQUENCE</scope>
    <source>
        <strain evidence="3">NBC 00180</strain>
    </source>
</reference>
<dbReference type="EMBL" id="CP108140">
    <property type="protein sequence ID" value="WTP84474.1"/>
    <property type="molecule type" value="Genomic_DNA"/>
</dbReference>
<organism evidence="3">
    <name type="scientific">Streptomyces sp. NBC_00180</name>
    <dbReference type="NCBI Taxonomy" id="2903632"/>
    <lineage>
        <taxon>Bacteria</taxon>
        <taxon>Bacillati</taxon>
        <taxon>Actinomycetota</taxon>
        <taxon>Actinomycetes</taxon>
        <taxon>Kitasatosporales</taxon>
        <taxon>Streptomycetaceae</taxon>
        <taxon>Streptomyces</taxon>
    </lineage>
</organism>
<feature type="transmembrane region" description="Helical" evidence="2">
    <location>
        <begin position="155"/>
        <end position="175"/>
    </location>
</feature>
<feature type="transmembrane region" description="Helical" evidence="2">
    <location>
        <begin position="29"/>
        <end position="52"/>
    </location>
</feature>
<keyword evidence="2" id="KW-1133">Transmembrane helix</keyword>
<gene>
    <name evidence="3" type="ORF">OG477_03435</name>
</gene>
<dbReference type="Pfam" id="PF06197">
    <property type="entry name" value="DUF998"/>
    <property type="match status" value="1"/>
</dbReference>
<feature type="transmembrane region" description="Helical" evidence="2">
    <location>
        <begin position="218"/>
        <end position="237"/>
    </location>
</feature>
<dbReference type="AlphaFoldDB" id="A0AAU1HP29"/>
<accession>A0AAU1HP29</accession>
<protein>
    <submittedName>
        <fullName evidence="3">DUF998 domain-containing protein</fullName>
    </submittedName>
</protein>
<feature type="transmembrane region" description="Helical" evidence="2">
    <location>
        <begin position="187"/>
        <end position="206"/>
    </location>
</feature>
<dbReference type="InterPro" id="IPR009339">
    <property type="entry name" value="DUF998"/>
</dbReference>
<keyword evidence="2" id="KW-0812">Transmembrane</keyword>
<evidence type="ECO:0000256" key="2">
    <source>
        <dbReference type="SAM" id="Phobius"/>
    </source>
</evidence>
<evidence type="ECO:0000313" key="3">
    <source>
        <dbReference type="EMBL" id="WTP84474.1"/>
    </source>
</evidence>
<feature type="transmembrane region" description="Helical" evidence="2">
    <location>
        <begin position="124"/>
        <end position="143"/>
    </location>
</feature>
<feature type="region of interest" description="Disordered" evidence="1">
    <location>
        <begin position="1"/>
        <end position="21"/>
    </location>
</feature>